<dbReference type="AlphaFoldDB" id="A0A8S0TA25"/>
<accession>A0A8S0TA25</accession>
<protein>
    <submittedName>
        <fullName evidence="1">Uncharacterized protein</fullName>
    </submittedName>
</protein>
<sequence length="55" mass="6499">MHRQNHRVQLMLQKGLSLPLPPACGWCHCLDLPWSRGFSWYLNPTPPVHQLYQVF</sequence>
<proteinExistence type="predicted"/>
<dbReference type="Proteomes" id="UP000594638">
    <property type="component" value="Unassembled WGS sequence"/>
</dbReference>
<keyword evidence="2" id="KW-1185">Reference proteome</keyword>
<gene>
    <name evidence="1" type="ORF">OLEA9_A063968</name>
</gene>
<evidence type="ECO:0000313" key="1">
    <source>
        <dbReference type="EMBL" id="CAA3001795.1"/>
    </source>
</evidence>
<comment type="caution">
    <text evidence="1">The sequence shown here is derived from an EMBL/GenBank/DDBJ whole genome shotgun (WGS) entry which is preliminary data.</text>
</comment>
<evidence type="ECO:0000313" key="2">
    <source>
        <dbReference type="Proteomes" id="UP000594638"/>
    </source>
</evidence>
<reference evidence="1 2" key="1">
    <citation type="submission" date="2019-12" db="EMBL/GenBank/DDBJ databases">
        <authorList>
            <person name="Alioto T."/>
            <person name="Alioto T."/>
            <person name="Gomez Garrido J."/>
        </authorList>
    </citation>
    <scope>NUCLEOTIDE SEQUENCE [LARGE SCALE GENOMIC DNA]</scope>
</reference>
<name>A0A8S0TA25_OLEEU</name>
<dbReference type="Gramene" id="OE9A063968T1">
    <property type="protein sequence ID" value="OE9A063968C1"/>
    <property type="gene ID" value="OE9A063968"/>
</dbReference>
<organism evidence="1 2">
    <name type="scientific">Olea europaea subsp. europaea</name>
    <dbReference type="NCBI Taxonomy" id="158383"/>
    <lineage>
        <taxon>Eukaryota</taxon>
        <taxon>Viridiplantae</taxon>
        <taxon>Streptophyta</taxon>
        <taxon>Embryophyta</taxon>
        <taxon>Tracheophyta</taxon>
        <taxon>Spermatophyta</taxon>
        <taxon>Magnoliopsida</taxon>
        <taxon>eudicotyledons</taxon>
        <taxon>Gunneridae</taxon>
        <taxon>Pentapetalae</taxon>
        <taxon>asterids</taxon>
        <taxon>lamiids</taxon>
        <taxon>Lamiales</taxon>
        <taxon>Oleaceae</taxon>
        <taxon>Oleeae</taxon>
        <taxon>Olea</taxon>
    </lineage>
</organism>
<dbReference type="EMBL" id="CACTIH010005782">
    <property type="protein sequence ID" value="CAA3001795.1"/>
    <property type="molecule type" value="Genomic_DNA"/>
</dbReference>